<evidence type="ECO:0000313" key="3">
    <source>
        <dbReference type="Proteomes" id="UP000015106"/>
    </source>
</evidence>
<dbReference type="EnsemblPlants" id="TuG1812G0500000894.01.T01">
    <property type="protein sequence ID" value="TuG1812G0500000894.01.T01.cds390692"/>
    <property type="gene ID" value="TuG1812G0500000894.01"/>
</dbReference>
<proteinExistence type="predicted"/>
<name>A0A8R7QDC8_TRIUA</name>
<reference evidence="2" key="2">
    <citation type="submission" date="2018-03" db="EMBL/GenBank/DDBJ databases">
        <title>The Triticum urartu genome reveals the dynamic nature of wheat genome evolution.</title>
        <authorList>
            <person name="Ling H."/>
            <person name="Ma B."/>
            <person name="Shi X."/>
            <person name="Liu H."/>
            <person name="Dong L."/>
            <person name="Sun H."/>
            <person name="Cao Y."/>
            <person name="Gao Q."/>
            <person name="Zheng S."/>
            <person name="Li Y."/>
            <person name="Yu Y."/>
            <person name="Du H."/>
            <person name="Qi M."/>
            <person name="Li Y."/>
            <person name="Yu H."/>
            <person name="Cui Y."/>
            <person name="Wang N."/>
            <person name="Chen C."/>
            <person name="Wu H."/>
            <person name="Zhao Y."/>
            <person name="Zhang J."/>
            <person name="Li Y."/>
            <person name="Zhou W."/>
            <person name="Zhang B."/>
            <person name="Hu W."/>
            <person name="Eijk M."/>
            <person name="Tang J."/>
            <person name="Witsenboer H."/>
            <person name="Zhao S."/>
            <person name="Li Z."/>
            <person name="Zhang A."/>
            <person name="Wang D."/>
            <person name="Liang C."/>
        </authorList>
    </citation>
    <scope>NUCLEOTIDE SEQUENCE [LARGE SCALE GENOMIC DNA]</scope>
    <source>
        <strain evidence="2">cv. G1812</strain>
    </source>
</reference>
<reference evidence="3" key="1">
    <citation type="journal article" date="2013" name="Nature">
        <title>Draft genome of the wheat A-genome progenitor Triticum urartu.</title>
        <authorList>
            <person name="Ling H.Q."/>
            <person name="Zhao S."/>
            <person name="Liu D."/>
            <person name="Wang J."/>
            <person name="Sun H."/>
            <person name="Zhang C."/>
            <person name="Fan H."/>
            <person name="Li D."/>
            <person name="Dong L."/>
            <person name="Tao Y."/>
            <person name="Gao C."/>
            <person name="Wu H."/>
            <person name="Li Y."/>
            <person name="Cui Y."/>
            <person name="Guo X."/>
            <person name="Zheng S."/>
            <person name="Wang B."/>
            <person name="Yu K."/>
            <person name="Liang Q."/>
            <person name="Yang W."/>
            <person name="Lou X."/>
            <person name="Chen J."/>
            <person name="Feng M."/>
            <person name="Jian J."/>
            <person name="Zhang X."/>
            <person name="Luo G."/>
            <person name="Jiang Y."/>
            <person name="Liu J."/>
            <person name="Wang Z."/>
            <person name="Sha Y."/>
            <person name="Zhang B."/>
            <person name="Wu H."/>
            <person name="Tang D."/>
            <person name="Shen Q."/>
            <person name="Xue P."/>
            <person name="Zou S."/>
            <person name="Wang X."/>
            <person name="Liu X."/>
            <person name="Wang F."/>
            <person name="Yang Y."/>
            <person name="An X."/>
            <person name="Dong Z."/>
            <person name="Zhang K."/>
            <person name="Zhang X."/>
            <person name="Luo M.C."/>
            <person name="Dvorak J."/>
            <person name="Tong Y."/>
            <person name="Wang J."/>
            <person name="Yang H."/>
            <person name="Li Z."/>
            <person name="Wang D."/>
            <person name="Zhang A."/>
            <person name="Wang J."/>
        </authorList>
    </citation>
    <scope>NUCLEOTIDE SEQUENCE</scope>
    <source>
        <strain evidence="3">cv. G1812</strain>
    </source>
</reference>
<accession>A0A8R7QDC8</accession>
<dbReference type="AlphaFoldDB" id="A0A8R7QDC8"/>
<protein>
    <submittedName>
        <fullName evidence="2">Uncharacterized protein</fullName>
    </submittedName>
</protein>
<dbReference type="Proteomes" id="UP000015106">
    <property type="component" value="Chromosome 5"/>
</dbReference>
<evidence type="ECO:0000313" key="2">
    <source>
        <dbReference type="EnsemblPlants" id="TuG1812G0500000894.01.T01.cds390692"/>
    </source>
</evidence>
<reference evidence="2" key="3">
    <citation type="submission" date="2022-06" db="UniProtKB">
        <authorList>
            <consortium name="EnsemblPlants"/>
        </authorList>
    </citation>
    <scope>IDENTIFICATION</scope>
</reference>
<feature type="region of interest" description="Disordered" evidence="1">
    <location>
        <begin position="1"/>
        <end position="22"/>
    </location>
</feature>
<feature type="compositionally biased region" description="Polar residues" evidence="1">
    <location>
        <begin position="1"/>
        <end position="10"/>
    </location>
</feature>
<evidence type="ECO:0000256" key="1">
    <source>
        <dbReference type="SAM" id="MobiDB-lite"/>
    </source>
</evidence>
<keyword evidence="3" id="KW-1185">Reference proteome</keyword>
<dbReference type="Gramene" id="TuG1812G0500000894.01.T01">
    <property type="protein sequence ID" value="TuG1812G0500000894.01.T01.cds390692"/>
    <property type="gene ID" value="TuG1812G0500000894.01"/>
</dbReference>
<organism evidence="2 3">
    <name type="scientific">Triticum urartu</name>
    <name type="common">Red wild einkorn</name>
    <name type="synonym">Crithodium urartu</name>
    <dbReference type="NCBI Taxonomy" id="4572"/>
    <lineage>
        <taxon>Eukaryota</taxon>
        <taxon>Viridiplantae</taxon>
        <taxon>Streptophyta</taxon>
        <taxon>Embryophyta</taxon>
        <taxon>Tracheophyta</taxon>
        <taxon>Spermatophyta</taxon>
        <taxon>Magnoliopsida</taxon>
        <taxon>Liliopsida</taxon>
        <taxon>Poales</taxon>
        <taxon>Poaceae</taxon>
        <taxon>BOP clade</taxon>
        <taxon>Pooideae</taxon>
        <taxon>Triticodae</taxon>
        <taxon>Triticeae</taxon>
        <taxon>Triticinae</taxon>
        <taxon>Triticum</taxon>
    </lineage>
</organism>
<sequence length="22" mass="2220">MAVADSATSSRRARGLEAAIVS</sequence>